<dbReference type="Gene3D" id="1.10.555.10">
    <property type="entry name" value="Rho GTPase activation protein"/>
    <property type="match status" value="1"/>
</dbReference>
<dbReference type="GO" id="GO:0005737">
    <property type="term" value="C:cytoplasm"/>
    <property type="evidence" value="ECO:0007669"/>
    <property type="project" value="TreeGrafter"/>
</dbReference>
<dbReference type="PANTHER" id="PTHR45808:SF2">
    <property type="entry name" value="RHO GTPASE-ACTIVATING PROTEIN 68F"/>
    <property type="match status" value="1"/>
</dbReference>
<dbReference type="CDD" id="cd00159">
    <property type="entry name" value="RhoGAP"/>
    <property type="match status" value="1"/>
</dbReference>
<feature type="compositionally biased region" description="Polar residues" evidence="1">
    <location>
        <begin position="32"/>
        <end position="41"/>
    </location>
</feature>
<dbReference type="InterPro" id="IPR036865">
    <property type="entry name" value="CRAL-TRIO_dom_sf"/>
</dbReference>
<dbReference type="Gene3D" id="3.40.525.10">
    <property type="entry name" value="CRAL-TRIO lipid binding domain"/>
    <property type="match status" value="1"/>
</dbReference>
<feature type="region of interest" description="Disordered" evidence="1">
    <location>
        <begin position="576"/>
        <end position="637"/>
    </location>
</feature>
<dbReference type="Pfam" id="PF00620">
    <property type="entry name" value="RhoGAP"/>
    <property type="match status" value="1"/>
</dbReference>
<feature type="compositionally biased region" description="Polar residues" evidence="1">
    <location>
        <begin position="627"/>
        <end position="637"/>
    </location>
</feature>
<dbReference type="GeneID" id="43586290"/>
<evidence type="ECO:0000259" key="2">
    <source>
        <dbReference type="PROSITE" id="PS50238"/>
    </source>
</evidence>
<feature type="compositionally biased region" description="Basic and acidic residues" evidence="1">
    <location>
        <begin position="576"/>
        <end position="585"/>
    </location>
</feature>
<dbReference type="InterPro" id="IPR000198">
    <property type="entry name" value="RhoGAP_dom"/>
</dbReference>
<protein>
    <recommendedName>
        <fullName evidence="2">Rho-GAP domain-containing protein</fullName>
    </recommendedName>
</protein>
<feature type="region of interest" description="Disordered" evidence="1">
    <location>
        <begin position="79"/>
        <end position="109"/>
    </location>
</feature>
<dbReference type="SUPFAM" id="SSF52087">
    <property type="entry name" value="CRAL/TRIO domain"/>
    <property type="match status" value="1"/>
</dbReference>
<feature type="region of interest" description="Disordered" evidence="1">
    <location>
        <begin position="1"/>
        <end position="55"/>
    </location>
</feature>
<sequence>MSASLPPQEPVTGSLQASSSSRSSAPLIPTLSRLSNATSRPTLPRDAEDDSYASKTMRFVSRGGKEVWRRSGLSSMWKDEDGASLNSKDPDVHPRTSLESVSSSSVAQKLRSQPLDTSSILYPTLTTHPAPTPHHILVLSLAHINRAPPSLNNDELFNILLRRLEPWVGEEAEGGYVLVILAAESPDPSSKGKAKETRKLPGVAWWVWKWKRIPKKYRKNLKRLYIVHPSLFTRTLLPLILPFLSPKSYPKLHPLPSLLSLHYTHSVSLKGIDVSLPVLEAEARILRSHPNIVPTRTPRAPAVRPSIKKHDSDSSIASWGYQTISSAVGTAASYLPIPTFGFGAESNGMMDDTATAAGYWGRDVTSLVNDCGGRIPPLLVQLRKAILSECVRTEGVFRRGSNSELLSSLVAVLGIPIESQPNLPWNELARQDPLLPPKILSKFLTDLASPIIGPDLYDKVRSIKESADLQSTLIPALSPAVRSVLDYVVRILYDLSKHESVTKMSPFNLAIVIAPCLISGPDPLEDAEMCLAPGKTLPAAMRQLAGGGKKDRDGGEGTVVGFLDLWIRNYPAVSGRGEDVEETARSRTNGRAGSMDGNDPSQSAATTTRQNRSGSVRHSLLGHETRASSTSIITGGE</sequence>
<dbReference type="GO" id="GO:0007264">
    <property type="term" value="P:small GTPase-mediated signal transduction"/>
    <property type="evidence" value="ECO:0007669"/>
    <property type="project" value="TreeGrafter"/>
</dbReference>
<organism evidence="3 4">
    <name type="scientific">Kwoniella shandongensis</name>
    <dbReference type="NCBI Taxonomy" id="1734106"/>
    <lineage>
        <taxon>Eukaryota</taxon>
        <taxon>Fungi</taxon>
        <taxon>Dikarya</taxon>
        <taxon>Basidiomycota</taxon>
        <taxon>Agaricomycotina</taxon>
        <taxon>Tremellomycetes</taxon>
        <taxon>Tremellales</taxon>
        <taxon>Cryptococcaceae</taxon>
        <taxon>Kwoniella</taxon>
    </lineage>
</organism>
<dbReference type="PANTHER" id="PTHR45808">
    <property type="entry name" value="RHO GTPASE-ACTIVATING PROTEIN 68F"/>
    <property type="match status" value="1"/>
</dbReference>
<reference evidence="3" key="1">
    <citation type="submission" date="2017-08" db="EMBL/GenBank/DDBJ databases">
        <authorList>
            <person name="Cuomo C."/>
            <person name="Billmyre B."/>
            <person name="Heitman J."/>
        </authorList>
    </citation>
    <scope>NUCLEOTIDE SEQUENCE</scope>
    <source>
        <strain evidence="3">CBS 12478</strain>
    </source>
</reference>
<dbReference type="AlphaFoldDB" id="A0AAJ8LP17"/>
<dbReference type="InterPro" id="IPR008936">
    <property type="entry name" value="Rho_GTPase_activation_prot"/>
</dbReference>
<accession>A0AAJ8LP17</accession>
<feature type="compositionally biased region" description="Polar residues" evidence="1">
    <location>
        <begin position="599"/>
        <end position="616"/>
    </location>
</feature>
<dbReference type="GO" id="GO:0005096">
    <property type="term" value="F:GTPase activator activity"/>
    <property type="evidence" value="ECO:0007669"/>
    <property type="project" value="TreeGrafter"/>
</dbReference>
<dbReference type="KEGG" id="ksn:43586290"/>
<feature type="compositionally biased region" description="Polar residues" evidence="1">
    <location>
        <begin position="1"/>
        <end position="17"/>
    </location>
</feature>
<dbReference type="RefSeq" id="XP_065823974.1">
    <property type="nucleotide sequence ID" value="XM_065967902.1"/>
</dbReference>
<dbReference type="SMART" id="SM00324">
    <property type="entry name" value="RhoGAP"/>
    <property type="match status" value="1"/>
</dbReference>
<gene>
    <name evidence="3" type="ORF">CI109_106754</name>
</gene>
<dbReference type="Pfam" id="PF13716">
    <property type="entry name" value="CRAL_TRIO_2"/>
    <property type="match status" value="1"/>
</dbReference>
<evidence type="ECO:0000256" key="1">
    <source>
        <dbReference type="SAM" id="MobiDB-lite"/>
    </source>
</evidence>
<dbReference type="Proteomes" id="UP000322225">
    <property type="component" value="Chromosome 13"/>
</dbReference>
<proteinExistence type="predicted"/>
<evidence type="ECO:0000313" key="3">
    <source>
        <dbReference type="EMBL" id="WWD22263.1"/>
    </source>
</evidence>
<dbReference type="SUPFAM" id="SSF48350">
    <property type="entry name" value="GTPase activation domain, GAP"/>
    <property type="match status" value="1"/>
</dbReference>
<keyword evidence="4" id="KW-1185">Reference proteome</keyword>
<name>A0AAJ8LP17_9TREE</name>
<dbReference type="PROSITE" id="PS50238">
    <property type="entry name" value="RHOGAP"/>
    <property type="match status" value="1"/>
</dbReference>
<dbReference type="InterPro" id="IPR001251">
    <property type="entry name" value="CRAL-TRIO_dom"/>
</dbReference>
<evidence type="ECO:0000313" key="4">
    <source>
        <dbReference type="Proteomes" id="UP000322225"/>
    </source>
</evidence>
<reference evidence="3" key="2">
    <citation type="submission" date="2024-01" db="EMBL/GenBank/DDBJ databases">
        <title>Comparative genomics of Cryptococcus and Kwoniella reveals pathogenesis evolution and contrasting modes of karyotype evolution via chromosome fusion or intercentromeric recombination.</title>
        <authorList>
            <person name="Coelho M.A."/>
            <person name="David-Palma M."/>
            <person name="Shea T."/>
            <person name="Bowers K."/>
            <person name="McGinley-Smith S."/>
            <person name="Mohammad A.W."/>
            <person name="Gnirke A."/>
            <person name="Yurkov A.M."/>
            <person name="Nowrousian M."/>
            <person name="Sun S."/>
            <person name="Cuomo C.A."/>
            <person name="Heitman J."/>
        </authorList>
    </citation>
    <scope>NUCLEOTIDE SEQUENCE</scope>
    <source>
        <strain evidence="3">CBS 12478</strain>
    </source>
</reference>
<feature type="domain" description="Rho-GAP" evidence="2">
    <location>
        <begin position="362"/>
        <end position="545"/>
    </location>
</feature>
<dbReference type="EMBL" id="CP144063">
    <property type="protein sequence ID" value="WWD22263.1"/>
    <property type="molecule type" value="Genomic_DNA"/>
</dbReference>